<evidence type="ECO:0000313" key="1">
    <source>
        <dbReference type="EMBL" id="SVD30282.1"/>
    </source>
</evidence>
<feature type="non-terminal residue" evidence="1">
    <location>
        <position position="28"/>
    </location>
</feature>
<dbReference type="AlphaFoldDB" id="A0A382U8D5"/>
<protein>
    <submittedName>
        <fullName evidence="1">Uncharacterized protein</fullName>
    </submittedName>
</protein>
<reference evidence="1" key="1">
    <citation type="submission" date="2018-05" db="EMBL/GenBank/DDBJ databases">
        <authorList>
            <person name="Lanie J.A."/>
            <person name="Ng W.-L."/>
            <person name="Kazmierczak K.M."/>
            <person name="Andrzejewski T.M."/>
            <person name="Davidsen T.M."/>
            <person name="Wayne K.J."/>
            <person name="Tettelin H."/>
            <person name="Glass J.I."/>
            <person name="Rusch D."/>
            <person name="Podicherti R."/>
            <person name="Tsui H.-C.T."/>
            <person name="Winkler M.E."/>
        </authorList>
    </citation>
    <scope>NUCLEOTIDE SEQUENCE</scope>
</reference>
<organism evidence="1">
    <name type="scientific">marine metagenome</name>
    <dbReference type="NCBI Taxonomy" id="408172"/>
    <lineage>
        <taxon>unclassified sequences</taxon>
        <taxon>metagenomes</taxon>
        <taxon>ecological metagenomes</taxon>
    </lineage>
</organism>
<accession>A0A382U8D5</accession>
<proteinExistence type="predicted"/>
<sequence>MKVGMYYSNRDVRVEELPVPEVGDGDLL</sequence>
<gene>
    <name evidence="1" type="ORF">METZ01_LOCUS383136</name>
</gene>
<name>A0A382U8D5_9ZZZZ</name>
<dbReference type="EMBL" id="UINC01142130">
    <property type="protein sequence ID" value="SVD30282.1"/>
    <property type="molecule type" value="Genomic_DNA"/>
</dbReference>